<reference evidence="1 2" key="1">
    <citation type="submission" date="2019-02" db="EMBL/GenBank/DDBJ databases">
        <title>Deep-cultivation of Planctomycetes and their phenomic and genomic characterization uncovers novel biology.</title>
        <authorList>
            <person name="Wiegand S."/>
            <person name="Jogler M."/>
            <person name="Boedeker C."/>
            <person name="Pinto D."/>
            <person name="Vollmers J."/>
            <person name="Rivas-Marin E."/>
            <person name="Kohn T."/>
            <person name="Peeters S.H."/>
            <person name="Heuer A."/>
            <person name="Rast P."/>
            <person name="Oberbeckmann S."/>
            <person name="Bunk B."/>
            <person name="Jeske O."/>
            <person name="Meyerdierks A."/>
            <person name="Storesund J.E."/>
            <person name="Kallscheuer N."/>
            <person name="Luecker S."/>
            <person name="Lage O.M."/>
            <person name="Pohl T."/>
            <person name="Merkel B.J."/>
            <person name="Hornburger P."/>
            <person name="Mueller R.-W."/>
            <person name="Bruemmer F."/>
            <person name="Labrenz M."/>
            <person name="Spormann A.M."/>
            <person name="Op den Camp H."/>
            <person name="Overmann J."/>
            <person name="Amann R."/>
            <person name="Jetten M.S.M."/>
            <person name="Mascher T."/>
            <person name="Medema M.H."/>
            <person name="Devos D.P."/>
            <person name="Kaster A.-K."/>
            <person name="Ovreas L."/>
            <person name="Rohde M."/>
            <person name="Galperin M.Y."/>
            <person name="Jogler C."/>
        </authorList>
    </citation>
    <scope>NUCLEOTIDE SEQUENCE [LARGE SCALE GENOMIC DNA]</scope>
    <source>
        <strain evidence="1 2">TBK1r</strain>
    </source>
</reference>
<gene>
    <name evidence="1" type="ORF">TBK1r_62410</name>
</gene>
<keyword evidence="2" id="KW-1185">Reference proteome</keyword>
<name>A0ABX5Y099_9BACT</name>
<dbReference type="Gene3D" id="1.25.40.10">
    <property type="entry name" value="Tetratricopeptide repeat domain"/>
    <property type="match status" value="1"/>
</dbReference>
<organism evidence="1 2">
    <name type="scientific">Stieleria magnilauensis</name>
    <dbReference type="NCBI Taxonomy" id="2527963"/>
    <lineage>
        <taxon>Bacteria</taxon>
        <taxon>Pseudomonadati</taxon>
        <taxon>Planctomycetota</taxon>
        <taxon>Planctomycetia</taxon>
        <taxon>Pirellulales</taxon>
        <taxon>Pirellulaceae</taxon>
        <taxon>Stieleria</taxon>
    </lineage>
</organism>
<evidence type="ECO:0000313" key="1">
    <source>
        <dbReference type="EMBL" id="QDV87212.1"/>
    </source>
</evidence>
<proteinExistence type="predicted"/>
<evidence type="ECO:0000313" key="2">
    <source>
        <dbReference type="Proteomes" id="UP000318081"/>
    </source>
</evidence>
<dbReference type="RefSeq" id="WP_145218773.1">
    <property type="nucleotide sequence ID" value="NZ_CP036432.1"/>
</dbReference>
<dbReference type="InterPro" id="IPR011990">
    <property type="entry name" value="TPR-like_helical_dom_sf"/>
</dbReference>
<dbReference type="SUPFAM" id="SSF48452">
    <property type="entry name" value="TPR-like"/>
    <property type="match status" value="1"/>
</dbReference>
<sequence>MAALPFSHGDVGRFAKTIIGATLFRAGLYEDALAQLTAADESQSLELNRAPREYHLYLLAMAHAKRGDSRKAQQYFDLCHHALKESLAAEIHDSADRTPQWVRRVTLTILREQASSLLNLTAGTASNASKQSPQQALPLYSRALSLREDAPLLWKLRAETYLQLDQPQRASSDLARLERLGQEAPLRRLNRLVGDGERDVQQFQLERAEYLLTELKDFDAAIEDCYWILRAKDAPIKAFQILIRAHRARGTVDQAVDDWRLRLGNTSRFFRLLDEVPTEDRSAFDSLIEEYNTDGFPE</sequence>
<protein>
    <submittedName>
        <fullName evidence="1">Tetratricopeptide repeat protein</fullName>
    </submittedName>
</protein>
<dbReference type="EMBL" id="CP036432">
    <property type="protein sequence ID" value="QDV87212.1"/>
    <property type="molecule type" value="Genomic_DNA"/>
</dbReference>
<accession>A0ABX5Y099</accession>
<dbReference type="Proteomes" id="UP000318081">
    <property type="component" value="Chromosome"/>
</dbReference>